<feature type="compositionally biased region" description="Low complexity" evidence="1">
    <location>
        <begin position="57"/>
        <end position="74"/>
    </location>
</feature>
<protein>
    <submittedName>
        <fullName evidence="2">Uncharacterized protein</fullName>
    </submittedName>
</protein>
<sequence length="335" mass="33914">MADAHATATVVLQLRASCHREGPEESAAGAVGGRCDGWQVSRALPARMSIAAAHHPSAPSIGAASSRTARGASAQPTSFVRSAIPRAASASVAELEVHAAHRAADAAAVLGSNGVCVDVGIGYWSPANSNVRNACTNAPANADYTSPTAAQATCPWTCKPGYLRDGAGTKCVKNDAVQVLTCGGGEVAVGIHGQEGAGLDALGMRCARFNSGEIIGTAMGAPSIGGTGGNPFTQDCAEGEVVQKVAGINGWAEDSANEDWCSKNTLSTIQLSCRNLKTGRITVMPTVGGKNAGCKVGNLPEYSFGCGATGFLRGLVVDSANTSLYVGYVLDESCL</sequence>
<dbReference type="HOGENOM" id="CLU_828544_0_0_7"/>
<dbReference type="EnsemblBacteria" id="ABF91745">
    <property type="protein sequence ID" value="ABF91745"/>
    <property type="gene ID" value="MXAN_1762"/>
</dbReference>
<evidence type="ECO:0000256" key="1">
    <source>
        <dbReference type="SAM" id="MobiDB-lite"/>
    </source>
</evidence>
<gene>
    <name evidence="2" type="ordered locus">MXAN_1762</name>
</gene>
<keyword evidence="3" id="KW-1185">Reference proteome</keyword>
<dbReference type="STRING" id="246197.MXAN_1762"/>
<dbReference type="KEGG" id="mxa:MXAN_1762"/>
<reference evidence="2 3" key="1">
    <citation type="journal article" date="2006" name="Proc. Natl. Acad. Sci. U.S.A.">
        <title>Evolution of sensory complexity recorded in a myxobacterial genome.</title>
        <authorList>
            <person name="Goldman B.S."/>
            <person name="Nierman W.C."/>
            <person name="Kaiser D."/>
            <person name="Slater S.C."/>
            <person name="Durkin A.S."/>
            <person name="Eisen J.A."/>
            <person name="Ronning C.M."/>
            <person name="Barbazuk W.B."/>
            <person name="Blanchard M."/>
            <person name="Field C."/>
            <person name="Halling C."/>
            <person name="Hinkle G."/>
            <person name="Iartchuk O."/>
            <person name="Kim H.S."/>
            <person name="Mackenzie C."/>
            <person name="Madupu R."/>
            <person name="Miller N."/>
            <person name="Shvartsbeyn A."/>
            <person name="Sullivan S.A."/>
            <person name="Vaudin M."/>
            <person name="Wiegand R."/>
            <person name="Kaplan H.B."/>
        </authorList>
    </citation>
    <scope>NUCLEOTIDE SEQUENCE [LARGE SCALE GENOMIC DNA]</scope>
    <source>
        <strain evidence="3">DK1622</strain>
    </source>
</reference>
<dbReference type="Proteomes" id="UP000002402">
    <property type="component" value="Chromosome"/>
</dbReference>
<name>Q1DBG2_MYXXD</name>
<evidence type="ECO:0000313" key="3">
    <source>
        <dbReference type="Proteomes" id="UP000002402"/>
    </source>
</evidence>
<dbReference type="EMBL" id="CP000113">
    <property type="protein sequence ID" value="ABF91745.1"/>
    <property type="molecule type" value="Genomic_DNA"/>
</dbReference>
<evidence type="ECO:0000313" key="2">
    <source>
        <dbReference type="EMBL" id="ABF91745.1"/>
    </source>
</evidence>
<dbReference type="AlphaFoldDB" id="Q1DBG2"/>
<feature type="region of interest" description="Disordered" evidence="1">
    <location>
        <begin position="57"/>
        <end position="77"/>
    </location>
</feature>
<organism evidence="2 3">
    <name type="scientific">Myxococcus xanthus (strain DK1622)</name>
    <dbReference type="NCBI Taxonomy" id="246197"/>
    <lineage>
        <taxon>Bacteria</taxon>
        <taxon>Pseudomonadati</taxon>
        <taxon>Myxococcota</taxon>
        <taxon>Myxococcia</taxon>
        <taxon>Myxococcales</taxon>
        <taxon>Cystobacterineae</taxon>
        <taxon>Myxococcaceae</taxon>
        <taxon>Myxococcus</taxon>
    </lineage>
</organism>
<accession>Q1DBG2</accession>
<proteinExistence type="predicted"/>